<comment type="caution">
    <text evidence="12">The sequence shown here is derived from an EMBL/GenBank/DDBJ whole genome shotgun (WGS) entry which is preliminary data.</text>
</comment>
<evidence type="ECO:0000259" key="10">
    <source>
        <dbReference type="PROSITE" id="PS50003"/>
    </source>
</evidence>
<dbReference type="CDD" id="cd00160">
    <property type="entry name" value="RhoGEF"/>
    <property type="match status" value="1"/>
</dbReference>
<evidence type="ECO:0000313" key="13">
    <source>
        <dbReference type="Proteomes" id="UP001044222"/>
    </source>
</evidence>
<evidence type="ECO:0000256" key="8">
    <source>
        <dbReference type="ARBA" id="ARBA00023054"/>
    </source>
</evidence>
<dbReference type="GO" id="GO:0005737">
    <property type="term" value="C:cytoplasm"/>
    <property type="evidence" value="ECO:0007669"/>
    <property type="project" value="UniProtKB-SubCell"/>
</dbReference>
<evidence type="ECO:0000256" key="2">
    <source>
        <dbReference type="ARBA" id="ARBA00022490"/>
    </source>
</evidence>
<accession>A0A9D3MI74</accession>
<dbReference type="GO" id="GO:0005886">
    <property type="term" value="C:plasma membrane"/>
    <property type="evidence" value="ECO:0007669"/>
    <property type="project" value="TreeGrafter"/>
</dbReference>
<evidence type="ECO:0000259" key="11">
    <source>
        <dbReference type="PROSITE" id="PS50010"/>
    </source>
</evidence>
<comment type="subcellular location">
    <subcellularLocation>
        <location evidence="1">Cytoplasm</location>
    </subcellularLocation>
</comment>
<dbReference type="SUPFAM" id="SSF48065">
    <property type="entry name" value="DBL homology domain (DH-domain)"/>
    <property type="match status" value="1"/>
</dbReference>
<dbReference type="GO" id="GO:0005085">
    <property type="term" value="F:guanyl-nucleotide exchange factor activity"/>
    <property type="evidence" value="ECO:0007669"/>
    <property type="project" value="UniProtKB-KW"/>
</dbReference>
<gene>
    <name evidence="12" type="ORF">ANANG_G00132650</name>
</gene>
<dbReference type="Pfam" id="PF17838">
    <property type="entry name" value="PH_16"/>
    <property type="match status" value="1"/>
</dbReference>
<keyword evidence="5" id="KW-0479">Metal-binding</keyword>
<feature type="region of interest" description="Disordered" evidence="9">
    <location>
        <begin position="705"/>
        <end position="742"/>
    </location>
</feature>
<dbReference type="Gene3D" id="2.30.29.30">
    <property type="entry name" value="Pleckstrin-homology domain (PH domain)/Phosphotyrosine-binding domain (PTB)"/>
    <property type="match status" value="1"/>
</dbReference>
<evidence type="ECO:0000256" key="6">
    <source>
        <dbReference type="ARBA" id="ARBA00022771"/>
    </source>
</evidence>
<dbReference type="Proteomes" id="UP001044222">
    <property type="component" value="Chromosome 6"/>
</dbReference>
<dbReference type="Gene3D" id="1.20.900.10">
    <property type="entry name" value="Dbl homology (DH) domain"/>
    <property type="match status" value="1"/>
</dbReference>
<dbReference type="CDD" id="cd15794">
    <property type="entry name" value="PH_ARHGEF18"/>
    <property type="match status" value="1"/>
</dbReference>
<feature type="region of interest" description="Disordered" evidence="9">
    <location>
        <begin position="660"/>
        <end position="683"/>
    </location>
</feature>
<evidence type="ECO:0000256" key="5">
    <source>
        <dbReference type="ARBA" id="ARBA00022723"/>
    </source>
</evidence>
<evidence type="ECO:0000256" key="1">
    <source>
        <dbReference type="ARBA" id="ARBA00004496"/>
    </source>
</evidence>
<dbReference type="GO" id="GO:0008270">
    <property type="term" value="F:zinc ion binding"/>
    <property type="evidence" value="ECO:0007669"/>
    <property type="project" value="UniProtKB-KW"/>
</dbReference>
<keyword evidence="6" id="KW-0863">Zinc-finger</keyword>
<dbReference type="PANTHER" id="PTHR13944">
    <property type="entry name" value="AGAP007712-PA"/>
    <property type="match status" value="1"/>
</dbReference>
<dbReference type="InterPro" id="IPR011993">
    <property type="entry name" value="PH-like_dom_sf"/>
</dbReference>
<dbReference type="FunFam" id="2.30.29.30:FF:000021">
    <property type="entry name" value="Rho guanine nucleotide exchange factor 2"/>
    <property type="match status" value="1"/>
</dbReference>
<evidence type="ECO:0000256" key="9">
    <source>
        <dbReference type="SAM" id="MobiDB-lite"/>
    </source>
</evidence>
<sequence>MDEVDTLRIKRLSDDRLSLPASAESTPLQDGEYAALKAELELDAQDIEAESWSSDVDPQFLKTYQKEAIKRQDVIYELVQTEVHHVRTLKLMLRVYAHALREGLQMEEEKVERLFPQVENLLEIHQHFLLRLKERRQQALEPGSERNYAINRLGDILTAQFSGHWGDRMVESYGEFCSHYGDAVSFYKEQLQSNKRFQSLIRKIGTLAIVQRLGIPECLLLVTQRITKYPVLLERILNNTAAGTVEQQELGRALVLIKELIGQVDGQVCVFERAARLRDIASRLESRSAGRMKDGRLFRREDLAMGRRSLLHQGAVAWKAASGRLRDILAVLCSDVLLLLQEKDQKYSFSVVDGKPSVISLQKLIVREVAHEEKAMFLICASSAEPEMYEIHTSSKEDCHAWMALIRQAVESCPDVEEELFSEQEEARAIKLRQFQERLLVKDAEVAQVLSEKLQMFAELTEALTGVQDTPTRSRLLLHCDSSDLQQGEQLLTGAIAEVENLQAFLLGGVREEMLNNACDEEDTAVEGMAVEGVAVEGVAVEGLERDRILTSVPQLNELSGTDILEQLVDENAQTRRSRSDSNTFPVAEFFGRVLKLSQRLYTLQAVVVQQDSHIELQRAAALEGGAVGRGRGGGALLEQEKQRNLERQREEMVSFSGCAASSGRSRSAGSASVSSSGCSCRPRRRRCRAGRRRRCSRRRGCRRSRGICRPRGSSTSRTWRGCASRSAPWRRSASGWSSRTS</sequence>
<keyword evidence="2" id="KW-0963">Cytoplasm</keyword>
<keyword evidence="7" id="KW-0862">Zinc</keyword>
<feature type="compositionally biased region" description="Low complexity" evidence="9">
    <location>
        <begin position="724"/>
        <end position="742"/>
    </location>
</feature>
<dbReference type="EMBL" id="JAFIRN010000006">
    <property type="protein sequence ID" value="KAG5848043.1"/>
    <property type="molecule type" value="Genomic_DNA"/>
</dbReference>
<protein>
    <recommendedName>
        <fullName evidence="14">DH domain-containing protein</fullName>
    </recommendedName>
</protein>
<dbReference type="InterPro" id="IPR041020">
    <property type="entry name" value="PH_16"/>
</dbReference>
<evidence type="ECO:0000313" key="12">
    <source>
        <dbReference type="EMBL" id="KAG5848043.1"/>
    </source>
</evidence>
<dbReference type="PANTHER" id="PTHR13944:SF23">
    <property type="entry name" value="RHO GUANINE NUCLEOTIDE EXCHANGE FACTOR 18"/>
    <property type="match status" value="1"/>
</dbReference>
<dbReference type="SUPFAM" id="SSF50729">
    <property type="entry name" value="PH domain-like"/>
    <property type="match status" value="1"/>
</dbReference>
<dbReference type="InterPro" id="IPR001849">
    <property type="entry name" value="PH_domain"/>
</dbReference>
<feature type="domain" description="PH" evidence="10">
    <location>
        <begin position="309"/>
        <end position="411"/>
    </location>
</feature>
<keyword evidence="8" id="KW-0175">Coiled coil</keyword>
<dbReference type="InterPro" id="IPR051632">
    <property type="entry name" value="Rho_GEF"/>
</dbReference>
<evidence type="ECO:0008006" key="14">
    <source>
        <dbReference type="Google" id="ProtNLM"/>
    </source>
</evidence>
<dbReference type="GO" id="GO:0007264">
    <property type="term" value="P:small GTPase-mediated signal transduction"/>
    <property type="evidence" value="ECO:0007669"/>
    <property type="project" value="InterPro"/>
</dbReference>
<dbReference type="GO" id="GO:0035023">
    <property type="term" value="P:regulation of Rho protein signal transduction"/>
    <property type="evidence" value="ECO:0007669"/>
    <property type="project" value="TreeGrafter"/>
</dbReference>
<dbReference type="AlphaFoldDB" id="A0A9D3MI74"/>
<evidence type="ECO:0000256" key="7">
    <source>
        <dbReference type="ARBA" id="ARBA00022833"/>
    </source>
</evidence>
<dbReference type="InterPro" id="IPR000219">
    <property type="entry name" value="DH_dom"/>
</dbReference>
<dbReference type="InterPro" id="IPR035899">
    <property type="entry name" value="DBL_dom_sf"/>
</dbReference>
<keyword evidence="4" id="KW-0344">Guanine-nucleotide releasing factor</keyword>
<keyword evidence="13" id="KW-1185">Reference proteome</keyword>
<evidence type="ECO:0000256" key="4">
    <source>
        <dbReference type="ARBA" id="ARBA00022658"/>
    </source>
</evidence>
<dbReference type="Pfam" id="PF00621">
    <property type="entry name" value="RhoGEF"/>
    <property type="match status" value="1"/>
</dbReference>
<evidence type="ECO:0000256" key="3">
    <source>
        <dbReference type="ARBA" id="ARBA00022553"/>
    </source>
</evidence>
<dbReference type="SMART" id="SM00233">
    <property type="entry name" value="PH"/>
    <property type="match status" value="1"/>
</dbReference>
<feature type="compositionally biased region" description="Low complexity" evidence="9">
    <location>
        <begin position="660"/>
        <end position="681"/>
    </location>
</feature>
<dbReference type="PROSITE" id="PS50010">
    <property type="entry name" value="DH_2"/>
    <property type="match status" value="1"/>
</dbReference>
<dbReference type="FunFam" id="1.20.900.10:FF:000004">
    <property type="entry name" value="Rho guanine nucleotide exchange factor 2"/>
    <property type="match status" value="1"/>
</dbReference>
<organism evidence="12 13">
    <name type="scientific">Anguilla anguilla</name>
    <name type="common">European freshwater eel</name>
    <name type="synonym">Muraena anguilla</name>
    <dbReference type="NCBI Taxonomy" id="7936"/>
    <lineage>
        <taxon>Eukaryota</taxon>
        <taxon>Metazoa</taxon>
        <taxon>Chordata</taxon>
        <taxon>Craniata</taxon>
        <taxon>Vertebrata</taxon>
        <taxon>Euteleostomi</taxon>
        <taxon>Actinopterygii</taxon>
        <taxon>Neopterygii</taxon>
        <taxon>Teleostei</taxon>
        <taxon>Anguilliformes</taxon>
        <taxon>Anguillidae</taxon>
        <taxon>Anguilla</taxon>
    </lineage>
</organism>
<name>A0A9D3MI74_ANGAN</name>
<dbReference type="InterPro" id="IPR037744">
    <property type="entry name" value="ARHGEF18_PH"/>
</dbReference>
<proteinExistence type="predicted"/>
<keyword evidence="3" id="KW-0597">Phosphoprotein</keyword>
<feature type="domain" description="DH" evidence="11">
    <location>
        <begin position="70"/>
        <end position="267"/>
    </location>
</feature>
<dbReference type="SMART" id="SM00325">
    <property type="entry name" value="RhoGEF"/>
    <property type="match status" value="1"/>
</dbReference>
<dbReference type="PROSITE" id="PS50003">
    <property type="entry name" value="PH_DOMAIN"/>
    <property type="match status" value="1"/>
</dbReference>
<reference evidence="12" key="1">
    <citation type="submission" date="2021-01" db="EMBL/GenBank/DDBJ databases">
        <title>A chromosome-scale assembly of European eel, Anguilla anguilla.</title>
        <authorList>
            <person name="Henkel C."/>
            <person name="Jong-Raadsen S.A."/>
            <person name="Dufour S."/>
            <person name="Weltzien F.-A."/>
            <person name="Palstra A.P."/>
            <person name="Pelster B."/>
            <person name="Spaink H.P."/>
            <person name="Van Den Thillart G.E."/>
            <person name="Jansen H."/>
            <person name="Zahm M."/>
            <person name="Klopp C."/>
            <person name="Cedric C."/>
            <person name="Louis A."/>
            <person name="Berthelot C."/>
            <person name="Parey E."/>
            <person name="Roest Crollius H."/>
            <person name="Montfort J."/>
            <person name="Robinson-Rechavi M."/>
            <person name="Bucao C."/>
            <person name="Bouchez O."/>
            <person name="Gislard M."/>
            <person name="Lluch J."/>
            <person name="Milhes M."/>
            <person name="Lampietro C."/>
            <person name="Lopez Roques C."/>
            <person name="Donnadieu C."/>
            <person name="Braasch I."/>
            <person name="Desvignes T."/>
            <person name="Postlethwait J."/>
            <person name="Bobe J."/>
            <person name="Guiguen Y."/>
            <person name="Dirks R."/>
        </authorList>
    </citation>
    <scope>NUCLEOTIDE SEQUENCE</scope>
    <source>
        <strain evidence="12">Tag_6206</strain>
        <tissue evidence="12">Liver</tissue>
    </source>
</reference>